<comment type="caution">
    <text evidence="4">The sequence shown here is derived from an EMBL/GenBank/DDBJ whole genome shotgun (WGS) entry which is preliminary data.</text>
</comment>
<dbReference type="SUPFAM" id="SSF53300">
    <property type="entry name" value="vWA-like"/>
    <property type="match status" value="1"/>
</dbReference>
<organism evidence="4 5">
    <name type="scientific">Aliikangiella coralliicola</name>
    <dbReference type="NCBI Taxonomy" id="2592383"/>
    <lineage>
        <taxon>Bacteria</taxon>
        <taxon>Pseudomonadati</taxon>
        <taxon>Pseudomonadota</taxon>
        <taxon>Gammaproteobacteria</taxon>
        <taxon>Oceanospirillales</taxon>
        <taxon>Pleioneaceae</taxon>
        <taxon>Aliikangiella</taxon>
    </lineage>
</organism>
<protein>
    <submittedName>
        <fullName evidence="4">VWA domain-containing protein</fullName>
    </submittedName>
</protein>
<dbReference type="InterPro" id="IPR002035">
    <property type="entry name" value="VWF_A"/>
</dbReference>
<feature type="domain" description="VWFA" evidence="3">
    <location>
        <begin position="105"/>
        <end position="300"/>
    </location>
</feature>
<dbReference type="RefSeq" id="WP_142933221.1">
    <property type="nucleotide sequence ID" value="NZ_ML660168.1"/>
</dbReference>
<dbReference type="InterPro" id="IPR036465">
    <property type="entry name" value="vWFA_dom_sf"/>
</dbReference>
<dbReference type="Pfam" id="PF00092">
    <property type="entry name" value="VWA"/>
    <property type="match status" value="1"/>
</dbReference>
<dbReference type="EMBL" id="VIKS01000012">
    <property type="protein sequence ID" value="TQV85545.1"/>
    <property type="molecule type" value="Genomic_DNA"/>
</dbReference>
<reference evidence="4 5" key="1">
    <citation type="submission" date="2019-07" db="EMBL/GenBank/DDBJ databases">
        <title>Draft genome for Aliikangiella sp. M105.</title>
        <authorList>
            <person name="Wang G."/>
        </authorList>
    </citation>
    <scope>NUCLEOTIDE SEQUENCE [LARGE SCALE GENOMIC DNA]</scope>
    <source>
        <strain evidence="4 5">M105</strain>
    </source>
</reference>
<proteinExistence type="predicted"/>
<evidence type="ECO:0000256" key="1">
    <source>
        <dbReference type="SAM" id="MobiDB-lite"/>
    </source>
</evidence>
<evidence type="ECO:0000256" key="2">
    <source>
        <dbReference type="SAM" id="SignalP"/>
    </source>
</evidence>
<feature type="chain" id="PRO_5022189724" evidence="2">
    <location>
        <begin position="37"/>
        <end position="462"/>
    </location>
</feature>
<feature type="compositionally biased region" description="Basic and acidic residues" evidence="1">
    <location>
        <begin position="446"/>
        <end position="462"/>
    </location>
</feature>
<dbReference type="PROSITE" id="PS50234">
    <property type="entry name" value="VWFA"/>
    <property type="match status" value="1"/>
</dbReference>
<evidence type="ECO:0000313" key="4">
    <source>
        <dbReference type="EMBL" id="TQV85545.1"/>
    </source>
</evidence>
<keyword evidence="2" id="KW-0732">Signal</keyword>
<accession>A0A545U7V1</accession>
<keyword evidence="5" id="KW-1185">Reference proteome</keyword>
<feature type="signal peptide" evidence="2">
    <location>
        <begin position="1"/>
        <end position="36"/>
    </location>
</feature>
<dbReference type="AlphaFoldDB" id="A0A545U7V1"/>
<dbReference type="Proteomes" id="UP000315439">
    <property type="component" value="Unassembled WGS sequence"/>
</dbReference>
<evidence type="ECO:0000313" key="5">
    <source>
        <dbReference type="Proteomes" id="UP000315439"/>
    </source>
</evidence>
<evidence type="ECO:0000259" key="3">
    <source>
        <dbReference type="PROSITE" id="PS50234"/>
    </source>
</evidence>
<feature type="region of interest" description="Disordered" evidence="1">
    <location>
        <begin position="443"/>
        <end position="462"/>
    </location>
</feature>
<dbReference type="OrthoDB" id="5827268at2"/>
<dbReference type="Gene3D" id="3.40.50.410">
    <property type="entry name" value="von Willebrand factor, type A domain"/>
    <property type="match status" value="1"/>
</dbReference>
<dbReference type="CDD" id="cd00198">
    <property type="entry name" value="vWFA"/>
    <property type="match status" value="1"/>
</dbReference>
<sequence>MFTLQAKSSNSKFTYSPVACALVGVLLAPVSLTVHATQEQPVEVQHRVKIQPSQSLQPAQSLQAVQDRTVQKTQLAPSNQPVPVTKPAILPQNDVIRPSGRPRIQVAILLDTSSSMDGLIDQTRNQLWQVVNEFSAARQNGIAPILEVALFEYGNDGLPESSGYVRKLNQFTQELDRVSEGLFSLTTNGGSEYCGLAIKTAVNGLQWSQSSNDIKTIFIAGNEPFTQGPVHYQEAVKQAYQMGITVNTIFAGGHQQGVGIGWQSGALLAGGDYMSIDANRRVVHITAPQDKKIAELNAKLNQTYIPYGAKGQESAKRQMEQDAMSSNISTGLLAKRAKSKSSSFYKNSSWDLVDAIEEGEVQEDELAAMEEASLPEPMREMSASERKEYVLEQAEERKKIKMDIAELGRARDAFVAKKKSEQANVAPSVSDALTQSIRKQAKQKNFKLENDKLADKASQKSN</sequence>
<name>A0A545U7V1_9GAMM</name>
<gene>
    <name evidence="4" type="ORF">FLL46_20520</name>
</gene>